<dbReference type="GO" id="GO:0016887">
    <property type="term" value="F:ATP hydrolysis activity"/>
    <property type="evidence" value="ECO:0007669"/>
    <property type="project" value="InterPro"/>
</dbReference>
<dbReference type="InterPro" id="IPR003593">
    <property type="entry name" value="AAA+_ATPase"/>
</dbReference>
<evidence type="ECO:0000256" key="2">
    <source>
        <dbReference type="ARBA" id="ARBA00022448"/>
    </source>
</evidence>
<evidence type="ECO:0000256" key="1">
    <source>
        <dbReference type="ARBA" id="ARBA00004651"/>
    </source>
</evidence>
<comment type="caution">
    <text evidence="10">The sequence shown here is derived from an EMBL/GenBank/DDBJ whole genome shotgun (WGS) entry which is preliminary data.</text>
</comment>
<evidence type="ECO:0000256" key="3">
    <source>
        <dbReference type="ARBA" id="ARBA00022475"/>
    </source>
</evidence>
<comment type="subcellular location">
    <subcellularLocation>
        <location evidence="1">Cell membrane</location>
        <topology evidence="1">Multi-pass membrane protein</topology>
    </subcellularLocation>
</comment>
<keyword evidence="6 10" id="KW-0067">ATP-binding</keyword>
<dbReference type="GO" id="GO:0005743">
    <property type="term" value="C:mitochondrial inner membrane"/>
    <property type="evidence" value="ECO:0007669"/>
    <property type="project" value="TreeGrafter"/>
</dbReference>
<accession>A0A645G3W8</accession>
<dbReference type="InterPro" id="IPR039421">
    <property type="entry name" value="Type_1_exporter"/>
</dbReference>
<keyword evidence="8" id="KW-0472">Membrane</keyword>
<dbReference type="PANTHER" id="PTHR43394">
    <property type="entry name" value="ATP-DEPENDENT PERMEASE MDL1, MITOCHONDRIAL"/>
    <property type="match status" value="1"/>
</dbReference>
<evidence type="ECO:0000256" key="7">
    <source>
        <dbReference type="ARBA" id="ARBA00022989"/>
    </source>
</evidence>
<dbReference type="InterPro" id="IPR003439">
    <property type="entry name" value="ABC_transporter-like_ATP-bd"/>
</dbReference>
<dbReference type="AlphaFoldDB" id="A0A645G3W8"/>
<evidence type="ECO:0000256" key="8">
    <source>
        <dbReference type="ARBA" id="ARBA00023136"/>
    </source>
</evidence>
<proteinExistence type="predicted"/>
<keyword evidence="7" id="KW-1133">Transmembrane helix</keyword>
<feature type="domain" description="ABC transporter" evidence="9">
    <location>
        <begin position="1"/>
        <end position="203"/>
    </location>
</feature>
<protein>
    <submittedName>
        <fullName evidence="10">Lipid A export ATP-binding/permease protein MsbA</fullName>
        <ecNumber evidence="10">3.6.3.-</ecNumber>
    </submittedName>
</protein>
<dbReference type="FunFam" id="3.40.50.300:FF:000221">
    <property type="entry name" value="Multidrug ABC transporter ATP-binding protein"/>
    <property type="match status" value="1"/>
</dbReference>
<dbReference type="GO" id="GO:0005524">
    <property type="term" value="F:ATP binding"/>
    <property type="evidence" value="ECO:0007669"/>
    <property type="project" value="UniProtKB-KW"/>
</dbReference>
<dbReference type="SMART" id="SM00382">
    <property type="entry name" value="AAA"/>
    <property type="match status" value="1"/>
</dbReference>
<evidence type="ECO:0000259" key="9">
    <source>
        <dbReference type="PROSITE" id="PS50893"/>
    </source>
</evidence>
<dbReference type="GO" id="GO:0015421">
    <property type="term" value="F:ABC-type oligopeptide transporter activity"/>
    <property type="evidence" value="ECO:0007669"/>
    <property type="project" value="TreeGrafter"/>
</dbReference>
<dbReference type="GO" id="GO:0005886">
    <property type="term" value="C:plasma membrane"/>
    <property type="evidence" value="ECO:0007669"/>
    <property type="project" value="UniProtKB-SubCell"/>
</dbReference>
<dbReference type="PANTHER" id="PTHR43394:SF1">
    <property type="entry name" value="ATP-BINDING CASSETTE SUB-FAMILY B MEMBER 10, MITOCHONDRIAL"/>
    <property type="match status" value="1"/>
</dbReference>
<dbReference type="InterPro" id="IPR027417">
    <property type="entry name" value="P-loop_NTPase"/>
</dbReference>
<keyword evidence="10" id="KW-0378">Hydrolase</keyword>
<gene>
    <name evidence="10" type="primary">msbA_36</name>
    <name evidence="10" type="ORF">SDC9_168941</name>
</gene>
<evidence type="ECO:0000256" key="4">
    <source>
        <dbReference type="ARBA" id="ARBA00022692"/>
    </source>
</evidence>
<evidence type="ECO:0000256" key="6">
    <source>
        <dbReference type="ARBA" id="ARBA00022840"/>
    </source>
</evidence>
<reference evidence="10" key="1">
    <citation type="submission" date="2019-08" db="EMBL/GenBank/DDBJ databases">
        <authorList>
            <person name="Kucharzyk K."/>
            <person name="Murdoch R.W."/>
            <person name="Higgins S."/>
            <person name="Loffler F."/>
        </authorList>
    </citation>
    <scope>NUCLEOTIDE SEQUENCE</scope>
</reference>
<keyword evidence="2" id="KW-0813">Transport</keyword>
<evidence type="ECO:0000256" key="5">
    <source>
        <dbReference type="ARBA" id="ARBA00022741"/>
    </source>
</evidence>
<dbReference type="InterPro" id="IPR017871">
    <property type="entry name" value="ABC_transporter-like_CS"/>
</dbReference>
<dbReference type="SUPFAM" id="SSF52540">
    <property type="entry name" value="P-loop containing nucleoside triphosphate hydrolases"/>
    <property type="match status" value="1"/>
</dbReference>
<dbReference type="Pfam" id="PF00005">
    <property type="entry name" value="ABC_tran"/>
    <property type="match status" value="1"/>
</dbReference>
<dbReference type="PROSITE" id="PS00211">
    <property type="entry name" value="ABC_TRANSPORTER_1"/>
    <property type="match status" value="1"/>
</dbReference>
<name>A0A645G3W8_9ZZZZ</name>
<dbReference type="Gene3D" id="3.40.50.300">
    <property type="entry name" value="P-loop containing nucleotide triphosphate hydrolases"/>
    <property type="match status" value="1"/>
</dbReference>
<organism evidence="10">
    <name type="scientific">bioreactor metagenome</name>
    <dbReference type="NCBI Taxonomy" id="1076179"/>
    <lineage>
        <taxon>unclassified sequences</taxon>
        <taxon>metagenomes</taxon>
        <taxon>ecological metagenomes</taxon>
    </lineage>
</organism>
<keyword evidence="5" id="KW-0547">Nucleotide-binding</keyword>
<evidence type="ECO:0000313" key="10">
    <source>
        <dbReference type="EMBL" id="MPN21561.1"/>
    </source>
</evidence>
<keyword evidence="4" id="KW-0812">Transmembrane</keyword>
<dbReference type="EMBL" id="VSSQ01069563">
    <property type="protein sequence ID" value="MPN21561.1"/>
    <property type="molecule type" value="Genomic_DNA"/>
</dbReference>
<dbReference type="PROSITE" id="PS50893">
    <property type="entry name" value="ABC_TRANSPORTER_2"/>
    <property type="match status" value="1"/>
</dbReference>
<dbReference type="GO" id="GO:0090374">
    <property type="term" value="P:oligopeptide export from mitochondrion"/>
    <property type="evidence" value="ECO:0007669"/>
    <property type="project" value="TreeGrafter"/>
</dbReference>
<dbReference type="EC" id="3.6.3.-" evidence="10"/>
<keyword evidence="3" id="KW-1003">Cell membrane</keyword>
<sequence>MGTTGSGKTSLVSLIGRYYDATEGLIEIDGKDIRDLDLGILRSSMSVIFQDTFLFSDSIANNVAFSVKNSSIQSIKDACKMACIDDFISSLENGYETEIGERGIGLSGGQKQRLSIARAMIKKSSILILDDSTSALDMETEFQLLKNLNGLKNKPTTFLIAHRISAVKNADLILYLEDGCIKEYGTHNSLLEMKGRYYQVYSDQFRDYEELEYTEELA</sequence>